<keyword evidence="4" id="KW-0804">Transcription</keyword>
<dbReference type="PANTHER" id="PTHR31744:SF210">
    <property type="entry name" value="NAC DOMAIN-CONTAINING PROTEIN 86-LIKE"/>
    <property type="match status" value="1"/>
</dbReference>
<reference evidence="8 9" key="1">
    <citation type="submission" date="2018-06" db="EMBL/GenBank/DDBJ databases">
        <title>The Genome of Cuscuta australis (Dodder) Provides Insight into the Evolution of Plant Parasitism.</title>
        <authorList>
            <person name="Liu H."/>
        </authorList>
    </citation>
    <scope>NUCLEOTIDE SEQUENCE [LARGE SCALE GENOMIC DNA]</scope>
    <source>
        <strain evidence="9">cv. Yunnan</strain>
        <tissue evidence="8">Vines</tissue>
    </source>
</reference>
<keyword evidence="3" id="KW-0238">DNA-binding</keyword>
<protein>
    <recommendedName>
        <fullName evidence="7">NAC domain-containing protein</fullName>
    </recommendedName>
</protein>
<dbReference type="Gene3D" id="2.170.150.80">
    <property type="entry name" value="NAC domain"/>
    <property type="match status" value="1"/>
</dbReference>
<dbReference type="GO" id="GO:0003677">
    <property type="term" value="F:DNA binding"/>
    <property type="evidence" value="ECO:0007669"/>
    <property type="project" value="UniProtKB-KW"/>
</dbReference>
<dbReference type="InterPro" id="IPR003441">
    <property type="entry name" value="NAC-dom"/>
</dbReference>
<name>A0A328DDX0_9ASTE</name>
<keyword evidence="6" id="KW-0472">Membrane</keyword>
<evidence type="ECO:0000256" key="6">
    <source>
        <dbReference type="SAM" id="Phobius"/>
    </source>
</evidence>
<keyword evidence="9" id="KW-1185">Reference proteome</keyword>
<dbReference type="InterPro" id="IPR036093">
    <property type="entry name" value="NAC_dom_sf"/>
</dbReference>
<dbReference type="AlphaFoldDB" id="A0A328DDX0"/>
<evidence type="ECO:0000256" key="1">
    <source>
        <dbReference type="ARBA" id="ARBA00004123"/>
    </source>
</evidence>
<comment type="caution">
    <text evidence="8">The sequence shown here is derived from an EMBL/GenBank/DDBJ whole genome shotgun (WGS) entry which is preliminary data.</text>
</comment>
<sequence length="544" mass="60489">MESRGSSQLLAPGFRFHPTDEELVVYYLQRKIRSLPLRFDCISEIDIYKVEPWDLPGKSRLKTRDLEWYFFSMLDKKYGNGARTNRATEKGYWKTTGKDRGVYHRSHVVGMKKTLVYHIGRAPKGQRTNWVMHEYRRVDEKSSKSGLVQDAFVLCRVFQKSGAGPKNGEQYGAPFIAEEWEMDESGAAPKAELAEDFGFLDGICLDGDELEQILGVDTPSDGAMAHVNNGTVYFDNSAEHVEDIQNIIVNDVEHPCGSQNSDEQRSYDQPIHDFDPKSAVKHEYMGESSNDTTSENLDSILNEPLVVSTGQFQFNDGTFLETNDLSNPVKADNSGFEMLEEYLNFCDATNDFQDILFDPAMLAGSDEFLGEPPSFVNTDACEAARTAISPNEKSLGDEHKIPDIPAFSKPALTKLGSEYRQHPFIKQASQMLGNIPAPPAFASEFPKGAPAAALVTGASSSVHVTAGLIQIRDLTLLCGSKQHAGQDYNFILSFGSLEPGVNRRHEKPSSTVSSALGGWFFSLFFWVIMLLSISIKIATYVYAQ</sequence>
<evidence type="ECO:0000256" key="2">
    <source>
        <dbReference type="ARBA" id="ARBA00023015"/>
    </source>
</evidence>
<keyword evidence="6" id="KW-1133">Transmembrane helix</keyword>
<gene>
    <name evidence="8" type="ORF">DM860_014245</name>
</gene>
<dbReference type="PROSITE" id="PS51005">
    <property type="entry name" value="NAC"/>
    <property type="match status" value="1"/>
</dbReference>
<dbReference type="GO" id="GO:0006355">
    <property type="term" value="P:regulation of DNA-templated transcription"/>
    <property type="evidence" value="ECO:0007669"/>
    <property type="project" value="InterPro"/>
</dbReference>
<evidence type="ECO:0000313" key="8">
    <source>
        <dbReference type="EMBL" id="RAL43744.1"/>
    </source>
</evidence>
<dbReference type="Proteomes" id="UP000249390">
    <property type="component" value="Unassembled WGS sequence"/>
</dbReference>
<evidence type="ECO:0000313" key="9">
    <source>
        <dbReference type="Proteomes" id="UP000249390"/>
    </source>
</evidence>
<dbReference type="PANTHER" id="PTHR31744">
    <property type="entry name" value="PROTEIN CUP-SHAPED COTYLEDON 2-RELATED"/>
    <property type="match status" value="1"/>
</dbReference>
<keyword evidence="5" id="KW-0539">Nucleus</keyword>
<dbReference type="EMBL" id="NQVE01000152">
    <property type="protein sequence ID" value="RAL43744.1"/>
    <property type="molecule type" value="Genomic_DNA"/>
</dbReference>
<evidence type="ECO:0000256" key="3">
    <source>
        <dbReference type="ARBA" id="ARBA00023125"/>
    </source>
</evidence>
<comment type="subcellular location">
    <subcellularLocation>
        <location evidence="1">Nucleus</location>
    </subcellularLocation>
</comment>
<evidence type="ECO:0000259" key="7">
    <source>
        <dbReference type="PROSITE" id="PS51005"/>
    </source>
</evidence>
<dbReference type="SUPFAM" id="SSF101941">
    <property type="entry name" value="NAC domain"/>
    <property type="match status" value="1"/>
</dbReference>
<feature type="domain" description="NAC" evidence="7">
    <location>
        <begin position="10"/>
        <end position="160"/>
    </location>
</feature>
<dbReference type="GO" id="GO:0005634">
    <property type="term" value="C:nucleus"/>
    <property type="evidence" value="ECO:0007669"/>
    <property type="project" value="UniProtKB-SubCell"/>
</dbReference>
<dbReference type="FunFam" id="2.170.150.80:FF:000002">
    <property type="entry name" value="Nac domain-containing protein 86"/>
    <property type="match status" value="1"/>
</dbReference>
<proteinExistence type="predicted"/>
<organism evidence="8 9">
    <name type="scientific">Cuscuta australis</name>
    <dbReference type="NCBI Taxonomy" id="267555"/>
    <lineage>
        <taxon>Eukaryota</taxon>
        <taxon>Viridiplantae</taxon>
        <taxon>Streptophyta</taxon>
        <taxon>Embryophyta</taxon>
        <taxon>Tracheophyta</taxon>
        <taxon>Spermatophyta</taxon>
        <taxon>Magnoliopsida</taxon>
        <taxon>eudicotyledons</taxon>
        <taxon>Gunneridae</taxon>
        <taxon>Pentapetalae</taxon>
        <taxon>asterids</taxon>
        <taxon>lamiids</taxon>
        <taxon>Solanales</taxon>
        <taxon>Convolvulaceae</taxon>
        <taxon>Cuscuteae</taxon>
        <taxon>Cuscuta</taxon>
        <taxon>Cuscuta subgen. Grammica</taxon>
        <taxon>Cuscuta sect. Cleistogrammica</taxon>
    </lineage>
</organism>
<keyword evidence="2" id="KW-0805">Transcription regulation</keyword>
<feature type="transmembrane region" description="Helical" evidence="6">
    <location>
        <begin position="519"/>
        <end position="543"/>
    </location>
</feature>
<evidence type="ECO:0000256" key="4">
    <source>
        <dbReference type="ARBA" id="ARBA00023163"/>
    </source>
</evidence>
<accession>A0A328DDX0</accession>
<dbReference type="Pfam" id="PF02365">
    <property type="entry name" value="NAM"/>
    <property type="match status" value="1"/>
</dbReference>
<keyword evidence="6" id="KW-0812">Transmembrane</keyword>
<evidence type="ECO:0000256" key="5">
    <source>
        <dbReference type="ARBA" id="ARBA00023242"/>
    </source>
</evidence>